<dbReference type="Pfam" id="PF01575">
    <property type="entry name" value="MaoC_dehydratas"/>
    <property type="match status" value="1"/>
</dbReference>
<reference evidence="4" key="2">
    <citation type="submission" date="2023-07" db="EMBL/GenBank/DDBJ databases">
        <title>Genomic analysis of Rhodococcus opacus VOC-14 with glycol ethers degradation activity.</title>
        <authorList>
            <person name="Narkevich D.A."/>
            <person name="Hlushen A.M."/>
            <person name="Akhremchuk A.E."/>
            <person name="Sikolenko M.A."/>
            <person name="Valentovich L.N."/>
        </authorList>
    </citation>
    <scope>NUCLEOTIDE SEQUENCE</scope>
    <source>
        <strain evidence="4">VOC-14</strain>
    </source>
</reference>
<evidence type="ECO:0000313" key="5">
    <source>
        <dbReference type="Proteomes" id="UP001066327"/>
    </source>
</evidence>
<dbReference type="EMBL" id="CP130953">
    <property type="protein sequence ID" value="WLF44774.1"/>
    <property type="molecule type" value="Genomic_DNA"/>
</dbReference>
<evidence type="ECO:0000259" key="2">
    <source>
        <dbReference type="Pfam" id="PF01575"/>
    </source>
</evidence>
<proteinExistence type="inferred from homology"/>
<comment type="similarity">
    <text evidence="1">Belongs to the enoyl-CoA hydratase/isomerase family.</text>
</comment>
<dbReference type="SUPFAM" id="SSF54637">
    <property type="entry name" value="Thioesterase/thiol ester dehydrase-isomerase"/>
    <property type="match status" value="1"/>
</dbReference>
<dbReference type="RefSeq" id="WP_166680599.1">
    <property type="nucleotide sequence ID" value="NZ_CP082160.1"/>
</dbReference>
<dbReference type="InterPro" id="IPR002539">
    <property type="entry name" value="MaoC-like_dom"/>
</dbReference>
<gene>
    <name evidence="3" type="ORF">O4328_21980</name>
    <name evidence="4" type="ORF">Q5707_22920</name>
</gene>
<evidence type="ECO:0000313" key="4">
    <source>
        <dbReference type="EMBL" id="WLF44774.1"/>
    </source>
</evidence>
<sequence>MPETPRDLTWTDVNKGDIVPRVSLDITVRRLIVNAGAGWDVFPGHYDRDYARAHGHEDIFANTSLFLSFADRVVTDWAGPRTRIARRALRMSGSVYPGDTLHAEGIVTGRRQDGGVYLVDLEINLGTDRGPCAQAVATVELTH</sequence>
<keyword evidence="5" id="KW-1185">Reference proteome</keyword>
<accession>A0AAX3Y8D6</accession>
<dbReference type="Proteomes" id="UP001231166">
    <property type="component" value="Chromosome"/>
</dbReference>
<dbReference type="InterPro" id="IPR029069">
    <property type="entry name" value="HotDog_dom_sf"/>
</dbReference>
<protein>
    <submittedName>
        <fullName evidence="4">MaoC/PaaZ C-terminal domain-containing protein</fullName>
    </submittedName>
</protein>
<feature type="domain" description="MaoC-like" evidence="2">
    <location>
        <begin position="24"/>
        <end position="112"/>
    </location>
</feature>
<dbReference type="EMBL" id="JAPWIS010000011">
    <property type="protein sequence ID" value="MCZ4586320.1"/>
    <property type="molecule type" value="Genomic_DNA"/>
</dbReference>
<evidence type="ECO:0000313" key="6">
    <source>
        <dbReference type="Proteomes" id="UP001231166"/>
    </source>
</evidence>
<evidence type="ECO:0000313" key="3">
    <source>
        <dbReference type="EMBL" id="MCZ4586320.1"/>
    </source>
</evidence>
<organism evidence="4 6">
    <name type="scientific">Rhodococcus opacus</name>
    <name type="common">Nocardia opaca</name>
    <dbReference type="NCBI Taxonomy" id="37919"/>
    <lineage>
        <taxon>Bacteria</taxon>
        <taxon>Bacillati</taxon>
        <taxon>Actinomycetota</taxon>
        <taxon>Actinomycetes</taxon>
        <taxon>Mycobacteriales</taxon>
        <taxon>Nocardiaceae</taxon>
        <taxon>Rhodococcus</taxon>
    </lineage>
</organism>
<dbReference type="Proteomes" id="UP001066327">
    <property type="component" value="Unassembled WGS sequence"/>
</dbReference>
<reference evidence="3" key="1">
    <citation type="submission" date="2022-12" db="EMBL/GenBank/DDBJ databases">
        <authorList>
            <person name="Krivoruchko A.V."/>
            <person name="Elkin A."/>
        </authorList>
    </citation>
    <scope>NUCLEOTIDE SEQUENCE</scope>
    <source>
        <strain evidence="3">IEGM 249</strain>
    </source>
</reference>
<name>A0AAX3Y8D6_RHOOP</name>
<dbReference type="AlphaFoldDB" id="A0AAX3Y8D6"/>
<evidence type="ECO:0000256" key="1">
    <source>
        <dbReference type="ARBA" id="ARBA00005254"/>
    </source>
</evidence>
<dbReference type="Gene3D" id="3.10.129.10">
    <property type="entry name" value="Hotdog Thioesterase"/>
    <property type="match status" value="1"/>
</dbReference>